<feature type="transmembrane region" description="Helical" evidence="1">
    <location>
        <begin position="140"/>
        <end position="167"/>
    </location>
</feature>
<keyword evidence="3" id="KW-1185">Reference proteome</keyword>
<reference evidence="2 3" key="1">
    <citation type="submission" date="2018-10" db="EMBL/GenBank/DDBJ databases">
        <title>Genomic Encyclopedia of Type Strains, Phase IV (KMG-IV): sequencing the most valuable type-strain genomes for metagenomic binning, comparative biology and taxonomic classification.</title>
        <authorList>
            <person name="Goeker M."/>
        </authorList>
    </citation>
    <scope>NUCLEOTIDE SEQUENCE [LARGE SCALE GENOMIC DNA]</scope>
    <source>
        <strain evidence="2 3">DSM 22008</strain>
    </source>
</reference>
<dbReference type="Proteomes" id="UP000282211">
    <property type="component" value="Unassembled WGS sequence"/>
</dbReference>
<keyword evidence="1" id="KW-1133">Transmembrane helix</keyword>
<evidence type="ECO:0000313" key="2">
    <source>
        <dbReference type="EMBL" id="RKQ71524.1"/>
    </source>
</evidence>
<proteinExistence type="predicted"/>
<comment type="caution">
    <text evidence="2">The sequence shown here is derived from an EMBL/GenBank/DDBJ whole genome shotgun (WGS) entry which is preliminary data.</text>
</comment>
<keyword evidence="1" id="KW-0812">Transmembrane</keyword>
<evidence type="ECO:0000313" key="3">
    <source>
        <dbReference type="Proteomes" id="UP000282211"/>
    </source>
</evidence>
<feature type="transmembrane region" description="Helical" evidence="1">
    <location>
        <begin position="225"/>
        <end position="250"/>
    </location>
</feature>
<protein>
    <recommendedName>
        <fullName evidence="4">Glycerophosphoryl diester phosphodiesterase family protein</fullName>
    </recommendedName>
</protein>
<sequence length="327" mass="35975">MNVEVRDPQAKYDFGQATTAWFNTSGGKDYALRLWFWHSAVIFVVFLVTVPFLMPVMAEFSEASWIYNRAVLSNDTEAPIAYLSSVGNALPIYGLFMLGIWISSALGEAAFYRKYLTGEEPARLPIRFNAFTMRNMLVQLGFYVLMFFVTVLLSMLAGIIGGVFGFLSPVLGAAVVVFAVIAVIIFALVVFPVRVACAAALTALTKKVHILSAKNITKRRFWPLFGAYLVTYVGGYIAYYIVYMIVLIAVSGNPDFITAISGLGTDNPSIVFQAMFERLSNPLIMFVAVLGMAALAAAWSGWMLWIAGVSAYAVKLWLQDDPTAAFE</sequence>
<gene>
    <name evidence="2" type="ORF">DES40_0847</name>
</gene>
<dbReference type="RefSeq" id="WP_121099292.1">
    <property type="nucleotide sequence ID" value="NZ_RBII01000001.1"/>
</dbReference>
<evidence type="ECO:0000256" key="1">
    <source>
        <dbReference type="SAM" id="Phobius"/>
    </source>
</evidence>
<dbReference type="AlphaFoldDB" id="A0A420WKJ9"/>
<feature type="transmembrane region" description="Helical" evidence="1">
    <location>
        <begin position="34"/>
        <end position="54"/>
    </location>
</feature>
<dbReference type="InParanoid" id="A0A420WKJ9"/>
<name>A0A420WKJ9_9PROT</name>
<feature type="transmembrane region" description="Helical" evidence="1">
    <location>
        <begin position="173"/>
        <end position="204"/>
    </location>
</feature>
<evidence type="ECO:0008006" key="4">
    <source>
        <dbReference type="Google" id="ProtNLM"/>
    </source>
</evidence>
<keyword evidence="1" id="KW-0472">Membrane</keyword>
<dbReference type="OrthoDB" id="9836757at2"/>
<feature type="transmembrane region" description="Helical" evidence="1">
    <location>
        <begin position="283"/>
        <end position="307"/>
    </location>
</feature>
<accession>A0A420WKJ9</accession>
<organism evidence="2 3">
    <name type="scientific">Litorimonas taeanensis</name>
    <dbReference type="NCBI Taxonomy" id="568099"/>
    <lineage>
        <taxon>Bacteria</taxon>
        <taxon>Pseudomonadati</taxon>
        <taxon>Pseudomonadota</taxon>
        <taxon>Alphaproteobacteria</taxon>
        <taxon>Maricaulales</taxon>
        <taxon>Robiginitomaculaceae</taxon>
    </lineage>
</organism>
<dbReference type="EMBL" id="RBII01000001">
    <property type="protein sequence ID" value="RKQ71524.1"/>
    <property type="molecule type" value="Genomic_DNA"/>
</dbReference>